<protein>
    <submittedName>
        <fullName evidence="3">Uncharacterized protein</fullName>
    </submittedName>
</protein>
<evidence type="ECO:0000313" key="2">
    <source>
        <dbReference type="EMBL" id="KAK8833809.1"/>
    </source>
</evidence>
<dbReference type="EMBL" id="JAPFFF010000642">
    <property type="protein sequence ID" value="KAK8833809.1"/>
    <property type="molecule type" value="Genomic_DNA"/>
</dbReference>
<reference evidence="3 4" key="1">
    <citation type="submission" date="2024-04" db="EMBL/GenBank/DDBJ databases">
        <title>Tritrichomonas musculus Genome.</title>
        <authorList>
            <person name="Alves-Ferreira E."/>
            <person name="Grigg M."/>
            <person name="Lorenzi H."/>
            <person name="Galac M."/>
        </authorList>
    </citation>
    <scope>NUCLEOTIDE SEQUENCE [LARGE SCALE GENOMIC DNA]</scope>
    <source>
        <strain evidence="3 4">EAF2021</strain>
    </source>
</reference>
<feature type="region of interest" description="Disordered" evidence="1">
    <location>
        <begin position="51"/>
        <end position="90"/>
    </location>
</feature>
<organism evidence="3 4">
    <name type="scientific">Tritrichomonas musculus</name>
    <dbReference type="NCBI Taxonomy" id="1915356"/>
    <lineage>
        <taxon>Eukaryota</taxon>
        <taxon>Metamonada</taxon>
        <taxon>Parabasalia</taxon>
        <taxon>Tritrichomonadida</taxon>
        <taxon>Tritrichomonadidae</taxon>
        <taxon>Tritrichomonas</taxon>
    </lineage>
</organism>
<keyword evidence="4" id="KW-1185">Reference proteome</keyword>
<evidence type="ECO:0000256" key="1">
    <source>
        <dbReference type="SAM" id="MobiDB-lite"/>
    </source>
</evidence>
<dbReference type="EMBL" id="JAPFFF010000006">
    <property type="protein sequence ID" value="KAK8888470.1"/>
    <property type="molecule type" value="Genomic_DNA"/>
</dbReference>
<gene>
    <name evidence="3" type="ORF">M9Y10_039549</name>
    <name evidence="2" type="ORF">M9Y10_040246</name>
</gene>
<evidence type="ECO:0000313" key="4">
    <source>
        <dbReference type="Proteomes" id="UP001470230"/>
    </source>
</evidence>
<dbReference type="Proteomes" id="UP001470230">
    <property type="component" value="Unassembled WGS sequence"/>
</dbReference>
<name>A0ABR2KEQ1_9EUKA</name>
<sequence>MKSSNEIDNNNNGGDNTNNSLINCGYTVIDNLSYDSCNSNKKDEHCDGNCNIKNSNNDNNEVEINNNDKNLSNNTEEYDYNNNYKDNTNSANNDYINTEKDYMHDFEKKSSCGADEFIEKNNYIPVQRKSSVALFIPPFMMERTNGSIQNSQADSFLKENNFDESLFEIDFSFSGENYSNKYAERNDKNIEKNISLLKKNDEIVKNFYSSSTDKLLDIDECQNADKINNLFMFSNSDNNEIIQSNDILLDKNSNFVINEGPLTLDCIRVSEAMNDALEIMTFQRNSDIDPFCMKIKDTTLKYKEKIEYLQKQFNTKTREEFKSIKNNHKINLKAFKEKESIIHYKLNEIDSSMLQMNKRIEHVQSFLRNEIHKNRTFLEKKINELRETLKYAS</sequence>
<comment type="caution">
    <text evidence="3">The sequence shown here is derived from an EMBL/GenBank/DDBJ whole genome shotgun (WGS) entry which is preliminary data.</text>
</comment>
<accession>A0ABR2KEQ1</accession>
<evidence type="ECO:0000313" key="3">
    <source>
        <dbReference type="EMBL" id="KAK8888470.1"/>
    </source>
</evidence>
<proteinExistence type="predicted"/>